<organism evidence="2 3">
    <name type="scientific">Bdellovibrio svalbardensis</name>
    <dbReference type="NCBI Taxonomy" id="2972972"/>
    <lineage>
        <taxon>Bacteria</taxon>
        <taxon>Pseudomonadati</taxon>
        <taxon>Bdellovibrionota</taxon>
        <taxon>Bdellovibrionia</taxon>
        <taxon>Bdellovibrionales</taxon>
        <taxon>Pseudobdellovibrionaceae</taxon>
        <taxon>Bdellovibrio</taxon>
    </lineage>
</organism>
<dbReference type="RefSeq" id="WP_277579194.1">
    <property type="nucleotide sequence ID" value="NZ_JANRMI010000004.1"/>
</dbReference>
<feature type="chain" id="PRO_5047137834" evidence="1">
    <location>
        <begin position="21"/>
        <end position="104"/>
    </location>
</feature>
<sequence>MKKALLAAGLVITFVSPVFAGKMKDIYIDTRESVMDYLGFDESIISIEGMKFVQVEGADVAVETIARGYYSRSIPAPTFKCVTIFKKQDFDSYLVVGTKCQQVP</sequence>
<keyword evidence="1" id="KW-0732">Signal</keyword>
<evidence type="ECO:0000313" key="2">
    <source>
        <dbReference type="EMBL" id="MDG0817722.1"/>
    </source>
</evidence>
<comment type="caution">
    <text evidence="2">The sequence shown here is derived from an EMBL/GenBank/DDBJ whole genome shotgun (WGS) entry which is preliminary data.</text>
</comment>
<dbReference type="Proteomes" id="UP001152321">
    <property type="component" value="Unassembled WGS sequence"/>
</dbReference>
<dbReference type="EMBL" id="JANRMI010000004">
    <property type="protein sequence ID" value="MDG0817722.1"/>
    <property type="molecule type" value="Genomic_DNA"/>
</dbReference>
<name>A0ABT6DLH2_9BACT</name>
<feature type="signal peptide" evidence="1">
    <location>
        <begin position="1"/>
        <end position="20"/>
    </location>
</feature>
<proteinExistence type="predicted"/>
<protein>
    <submittedName>
        <fullName evidence="2">Uncharacterized protein</fullName>
    </submittedName>
</protein>
<accession>A0ABT6DLH2</accession>
<gene>
    <name evidence="2" type="ORF">NWE73_15175</name>
</gene>
<keyword evidence="3" id="KW-1185">Reference proteome</keyword>
<reference evidence="2" key="1">
    <citation type="submission" date="2022-08" db="EMBL/GenBank/DDBJ databases">
        <title>Novel Bdellovibrio Species Isolated from Svalbard: Designation Bdellovibrio svalbardensis.</title>
        <authorList>
            <person name="Mitchell R.J."/>
            <person name="Choi S.Y."/>
        </authorList>
    </citation>
    <scope>NUCLEOTIDE SEQUENCE</scope>
    <source>
        <strain evidence="2">PAP01</strain>
    </source>
</reference>
<evidence type="ECO:0000256" key="1">
    <source>
        <dbReference type="SAM" id="SignalP"/>
    </source>
</evidence>
<evidence type="ECO:0000313" key="3">
    <source>
        <dbReference type="Proteomes" id="UP001152321"/>
    </source>
</evidence>